<dbReference type="GO" id="GO:0016020">
    <property type="term" value="C:membrane"/>
    <property type="evidence" value="ECO:0007669"/>
    <property type="project" value="TreeGrafter"/>
</dbReference>
<feature type="domain" description="Peptidase M48" evidence="7">
    <location>
        <begin position="205"/>
        <end position="265"/>
    </location>
</feature>
<accession>M2TQ18</accession>
<keyword evidence="1 6" id="KW-0645">Protease</keyword>
<protein>
    <recommendedName>
        <fullName evidence="7">Peptidase M48 domain-containing protein</fullName>
    </recommendedName>
</protein>
<dbReference type="GO" id="GO:0006515">
    <property type="term" value="P:protein quality control for misfolded or incompletely synthesized proteins"/>
    <property type="evidence" value="ECO:0007669"/>
    <property type="project" value="TreeGrafter"/>
</dbReference>
<dbReference type="Gene3D" id="2.30.42.10">
    <property type="match status" value="1"/>
</dbReference>
<dbReference type="PANTHER" id="PTHR22726">
    <property type="entry name" value="METALLOENDOPEPTIDASE OMA1"/>
    <property type="match status" value="1"/>
</dbReference>
<comment type="cofactor">
    <cofactor evidence="6">
        <name>Zn(2+)</name>
        <dbReference type="ChEBI" id="CHEBI:29105"/>
    </cofactor>
    <text evidence="6">Binds 1 zinc ion per subunit.</text>
</comment>
<evidence type="ECO:0000259" key="7">
    <source>
        <dbReference type="Pfam" id="PF01435"/>
    </source>
</evidence>
<proteinExistence type="inferred from homology"/>
<evidence type="ECO:0000313" key="9">
    <source>
        <dbReference type="Proteomes" id="UP000011717"/>
    </source>
</evidence>
<dbReference type="SUPFAM" id="SSF50156">
    <property type="entry name" value="PDZ domain-like"/>
    <property type="match status" value="1"/>
</dbReference>
<gene>
    <name evidence="8" type="ORF">C725_0808</name>
</gene>
<name>M2TQ18_9SPHN</name>
<evidence type="ECO:0000256" key="4">
    <source>
        <dbReference type="ARBA" id="ARBA00022833"/>
    </source>
</evidence>
<comment type="similarity">
    <text evidence="6">Belongs to the peptidase M48 family.</text>
</comment>
<dbReference type="CDD" id="cd07342">
    <property type="entry name" value="M48C_Oma1_like"/>
    <property type="match status" value="1"/>
</dbReference>
<dbReference type="Pfam" id="PF01435">
    <property type="entry name" value="Peptidase_M48"/>
    <property type="match status" value="1"/>
</dbReference>
<evidence type="ECO:0000256" key="5">
    <source>
        <dbReference type="ARBA" id="ARBA00023049"/>
    </source>
</evidence>
<evidence type="ECO:0000313" key="8">
    <source>
        <dbReference type="EMBL" id="EMD83836.1"/>
    </source>
</evidence>
<evidence type="ECO:0000256" key="2">
    <source>
        <dbReference type="ARBA" id="ARBA00022723"/>
    </source>
</evidence>
<dbReference type="InterPro" id="IPR036034">
    <property type="entry name" value="PDZ_sf"/>
</dbReference>
<dbReference type="GO" id="GO:0004222">
    <property type="term" value="F:metalloendopeptidase activity"/>
    <property type="evidence" value="ECO:0007669"/>
    <property type="project" value="InterPro"/>
</dbReference>
<organism evidence="8 9">
    <name type="scientific">Pacificimonas flava</name>
    <dbReference type="NCBI Taxonomy" id="1234595"/>
    <lineage>
        <taxon>Bacteria</taxon>
        <taxon>Pseudomonadati</taxon>
        <taxon>Pseudomonadota</taxon>
        <taxon>Alphaproteobacteria</taxon>
        <taxon>Sphingomonadales</taxon>
        <taxon>Sphingosinicellaceae</taxon>
        <taxon>Pacificimonas</taxon>
    </lineage>
</organism>
<evidence type="ECO:0000256" key="3">
    <source>
        <dbReference type="ARBA" id="ARBA00022801"/>
    </source>
</evidence>
<dbReference type="InterPro" id="IPR051156">
    <property type="entry name" value="Mito/Outer_Membr_Metalloprot"/>
</dbReference>
<sequence length="301" mass="32612">MANIGFRLAADNAALCDRLQPGLGLLLHTPDQYSIDLRGEAMAYFGFEAPIGVEAVLADSPAAKADIREDDSLVEVGSVTFAAADMQSEANTERLIATDRAVAALPADAPLRIYGVRNGESYVKSVTPVPACRSRFEVAFGSDFTAEADGELVQIGSRFFEEYPEELVAAVVAHELAHNVLRHRERLEDAGVSYGLLSGFGRNVRYFRQTELEADILSVTLLANAGYDPAAAARFWRAFGPEYSGGLLRSRSHPSWKDRLTTIETAVAAREAGKDDMVTALLASRDGELDGDWQSLIVRAD</sequence>
<keyword evidence="5 6" id="KW-0482">Metalloprotease</keyword>
<dbReference type="GO" id="GO:0046872">
    <property type="term" value="F:metal ion binding"/>
    <property type="evidence" value="ECO:0007669"/>
    <property type="project" value="UniProtKB-KW"/>
</dbReference>
<dbReference type="PANTHER" id="PTHR22726:SF18">
    <property type="entry name" value="PEPTIDASE M48 DOMAIN-CONTAINING PROTEIN"/>
    <property type="match status" value="1"/>
</dbReference>
<keyword evidence="9" id="KW-1185">Reference proteome</keyword>
<keyword evidence="4 6" id="KW-0862">Zinc</keyword>
<dbReference type="EMBL" id="AMRV01000002">
    <property type="protein sequence ID" value="EMD83836.1"/>
    <property type="molecule type" value="Genomic_DNA"/>
</dbReference>
<evidence type="ECO:0000256" key="1">
    <source>
        <dbReference type="ARBA" id="ARBA00022670"/>
    </source>
</evidence>
<dbReference type="Proteomes" id="UP000011717">
    <property type="component" value="Unassembled WGS sequence"/>
</dbReference>
<comment type="caution">
    <text evidence="8">The sequence shown here is derived from an EMBL/GenBank/DDBJ whole genome shotgun (WGS) entry which is preliminary data.</text>
</comment>
<reference evidence="8 9" key="1">
    <citation type="journal article" date="2013" name="Genome Announc.">
        <title>Draft Genome Sequence of Strain JLT2015T, Belonging to the Family Sphingomonadaceae of the Alphaproteobacteria.</title>
        <authorList>
            <person name="Tang K."/>
            <person name="Liu K."/>
            <person name="Li S."/>
            <person name="Jiao N."/>
        </authorList>
    </citation>
    <scope>NUCLEOTIDE SEQUENCE [LARGE SCALE GENOMIC DNA]</scope>
    <source>
        <strain evidence="8 9">JLT2015</strain>
    </source>
</reference>
<dbReference type="AlphaFoldDB" id="M2TQ18"/>
<keyword evidence="3 6" id="KW-0378">Hydrolase</keyword>
<dbReference type="InterPro" id="IPR001915">
    <property type="entry name" value="Peptidase_M48"/>
</dbReference>
<keyword evidence="2" id="KW-0479">Metal-binding</keyword>
<evidence type="ECO:0000256" key="6">
    <source>
        <dbReference type="RuleBase" id="RU003983"/>
    </source>
</evidence>